<dbReference type="AlphaFoldDB" id="A0A2N0NSC5"/>
<evidence type="ECO:0000313" key="1">
    <source>
        <dbReference type="EMBL" id="PKB97445.1"/>
    </source>
</evidence>
<reference evidence="1 2" key="2">
    <citation type="submission" date="2017-09" db="EMBL/GenBank/DDBJ databases">
        <title>Extensive intraspecific genome diversity in a model arbuscular mycorrhizal fungus.</title>
        <authorList>
            <person name="Chen E.C."/>
            <person name="Morin E."/>
            <person name="Beaudet D."/>
            <person name="Noel J."/>
            <person name="Ndikumana S."/>
            <person name="Charron P."/>
            <person name="St-Onge C."/>
            <person name="Giorgi J."/>
            <person name="Grigoriev I.V."/>
            <person name="Roux C."/>
            <person name="Martin F.M."/>
            <person name="Corradi N."/>
        </authorList>
    </citation>
    <scope>NUCLEOTIDE SEQUENCE [LARGE SCALE GENOMIC DNA]</scope>
    <source>
        <strain evidence="1 2">A5</strain>
    </source>
</reference>
<dbReference type="Proteomes" id="UP000232722">
    <property type="component" value="Unassembled WGS sequence"/>
</dbReference>
<protein>
    <recommendedName>
        <fullName evidence="3">RNase H type-1 domain-containing protein</fullName>
    </recommendedName>
</protein>
<dbReference type="VEuPathDB" id="FungiDB:RhiirA1_390631"/>
<evidence type="ECO:0000313" key="2">
    <source>
        <dbReference type="Proteomes" id="UP000232722"/>
    </source>
</evidence>
<dbReference type="VEuPathDB" id="FungiDB:FUN_009587"/>
<proteinExistence type="predicted"/>
<organism evidence="1 2">
    <name type="scientific">Rhizophagus irregularis</name>
    <dbReference type="NCBI Taxonomy" id="588596"/>
    <lineage>
        <taxon>Eukaryota</taxon>
        <taxon>Fungi</taxon>
        <taxon>Fungi incertae sedis</taxon>
        <taxon>Mucoromycota</taxon>
        <taxon>Glomeromycotina</taxon>
        <taxon>Glomeromycetes</taxon>
        <taxon>Glomerales</taxon>
        <taxon>Glomeraceae</taxon>
        <taxon>Rhizophagus</taxon>
    </lineage>
</organism>
<gene>
    <name evidence="1" type="ORF">RhiirA5_433146</name>
</gene>
<dbReference type="InterPro" id="IPR036397">
    <property type="entry name" value="RNaseH_sf"/>
</dbReference>
<dbReference type="GO" id="GO:0003676">
    <property type="term" value="F:nucleic acid binding"/>
    <property type="evidence" value="ECO:0007669"/>
    <property type="project" value="InterPro"/>
</dbReference>
<dbReference type="VEuPathDB" id="FungiDB:RhiirFUN_013053"/>
<sequence>MFLHIDNLMDLLVKSQLNLLLALFNTDTLKPLAIQKLDILTYELWYPGIPPSINKYIGKLSSPSYLSKSLALLEQYQIHLDLTVNYSITGGHTPIVDYLPNLSSNNYKSLRTKRIMFMDQLVLMDGNHLLTWDEVKRLNNNNYKGQKPKWFNLLDSDYTLSNYRTLTKWTYHWNANSQSCIIGKTYTQDTDAHSSITIMEHYVPVNDPLLLNTPPSHSSHFQPLVLVPCSGCHLNDFSLTLQDVRIKCSISTCTNRLSTFNTFHYTSLEHKKFKHIPFKKYFVSTKPLHSIRHNAHSIFLAHHNINTVPLHNSISQNTVSIDMDNSFKQIISTIQTSLIYDNRIKSSFIDIALEFSSFTDFQFYSDGSVSDIGTINSRSGFGWLQTNPLVPQLSFTGSTIFFSSSFKSESLAILTILLVLPFNATCHIYTDSQNCIDTFNQRLDLPVISPRRRLKQNNFLIWDLILC</sequence>
<comment type="caution">
    <text evidence="1">The sequence shown here is derived from an EMBL/GenBank/DDBJ whole genome shotgun (WGS) entry which is preliminary data.</text>
</comment>
<reference evidence="1 2" key="1">
    <citation type="submission" date="2016-04" db="EMBL/GenBank/DDBJ databases">
        <title>Genome analyses suggest a sexual origin of heterokaryosis in a supposedly ancient asexual fungus.</title>
        <authorList>
            <person name="Ropars J."/>
            <person name="Sedzielewska K."/>
            <person name="Noel J."/>
            <person name="Charron P."/>
            <person name="Farinelli L."/>
            <person name="Marton T."/>
            <person name="Kruger M."/>
            <person name="Pelin A."/>
            <person name="Brachmann A."/>
            <person name="Corradi N."/>
        </authorList>
    </citation>
    <scope>NUCLEOTIDE SEQUENCE [LARGE SCALE GENOMIC DNA]</scope>
    <source>
        <strain evidence="1 2">A5</strain>
    </source>
</reference>
<dbReference type="EMBL" id="LLXJ01003200">
    <property type="protein sequence ID" value="PKB97445.1"/>
    <property type="molecule type" value="Genomic_DNA"/>
</dbReference>
<accession>A0A2N0NSC5</accession>
<dbReference type="Gene3D" id="3.30.420.10">
    <property type="entry name" value="Ribonuclease H-like superfamily/Ribonuclease H"/>
    <property type="match status" value="1"/>
</dbReference>
<name>A0A2N0NSC5_9GLOM</name>
<evidence type="ECO:0008006" key="3">
    <source>
        <dbReference type="Google" id="ProtNLM"/>
    </source>
</evidence>